<dbReference type="InterPro" id="IPR053165">
    <property type="entry name" value="HSI-I_assembly_Hcp1"/>
</dbReference>
<protein>
    <submittedName>
        <fullName evidence="1">Cytoplasmic protein</fullName>
    </submittedName>
</protein>
<gene>
    <name evidence="1" type="ORF">LTSEADE_0469</name>
</gene>
<proteinExistence type="predicted"/>
<evidence type="ECO:0000313" key="1">
    <source>
        <dbReference type="EMBL" id="EHC41206.1"/>
    </source>
</evidence>
<organism evidence="1 2">
    <name type="scientific">Salmonella enterica subsp. enterica serovar Adelaide str. A4-669</name>
    <dbReference type="NCBI Taxonomy" id="913063"/>
    <lineage>
        <taxon>Bacteria</taxon>
        <taxon>Pseudomonadati</taxon>
        <taxon>Pseudomonadota</taxon>
        <taxon>Gammaproteobacteria</taxon>
        <taxon>Enterobacterales</taxon>
        <taxon>Enterobacteriaceae</taxon>
        <taxon>Salmonella</taxon>
    </lineage>
</organism>
<reference evidence="1 2" key="1">
    <citation type="journal article" date="2011" name="BMC Genomics">
        <title>Genome sequencing reveals diversification of virulence factor content and possible host adaptation in distinct subpopulations of Salmonella enterica.</title>
        <authorList>
            <person name="den Bakker H.C."/>
            <person name="Moreno Switt A.I."/>
            <person name="Govoni G."/>
            <person name="Cummings C.A."/>
            <person name="Ranieri M.L."/>
            <person name="Degoricija L."/>
            <person name="Hoelzer K."/>
            <person name="Rodriguez-Rivera L.D."/>
            <person name="Brown S."/>
            <person name="Bolchacova E."/>
            <person name="Furtado M.R."/>
            <person name="Wiedmann M."/>
        </authorList>
    </citation>
    <scope>NUCLEOTIDE SEQUENCE [LARGE SCALE GENOMIC DNA]</scope>
    <source>
        <strain evidence="1 2">A4-669</strain>
    </source>
</reference>
<dbReference type="Gene3D" id="2.30.110.20">
    <property type="entry name" value="Hcp1-like"/>
    <property type="match status" value="1"/>
</dbReference>
<dbReference type="AlphaFoldDB" id="A0A6C8GRZ2"/>
<dbReference type="SUPFAM" id="SSF141452">
    <property type="entry name" value="Hcp1-like"/>
    <property type="match status" value="1"/>
</dbReference>
<evidence type="ECO:0000313" key="2">
    <source>
        <dbReference type="Proteomes" id="UP000004906"/>
    </source>
</evidence>
<accession>A0A6C8GRZ2</accession>
<dbReference type="Proteomes" id="UP000004906">
    <property type="component" value="Unassembled WGS sequence"/>
</dbReference>
<dbReference type="InterPro" id="IPR036624">
    <property type="entry name" value="Hcp1-lik_sf"/>
</dbReference>
<dbReference type="PANTHER" id="PTHR36152">
    <property type="entry name" value="CYTOPLASMIC PROTEIN-RELATED"/>
    <property type="match status" value="1"/>
</dbReference>
<dbReference type="InterPro" id="IPR008514">
    <property type="entry name" value="T6SS_Hcp"/>
</dbReference>
<dbReference type="EMBL" id="AFCI01000192">
    <property type="protein sequence ID" value="EHC41206.1"/>
    <property type="molecule type" value="Genomic_DNA"/>
</dbReference>
<dbReference type="PANTHER" id="PTHR36152:SF5">
    <property type="entry name" value="PROTEIN HCP1"/>
    <property type="match status" value="1"/>
</dbReference>
<name>A0A6C8GRZ2_SALET</name>
<comment type="caution">
    <text evidence="1">The sequence shown here is derived from an EMBL/GenBank/DDBJ whole genome shotgun (WGS) entry which is preliminary data.</text>
</comment>
<sequence>MSYDIFLKIDGIDGESMDDKHKNEIEVLSWRWNIHQESTMHAGSGL</sequence>
<dbReference type="Pfam" id="PF05638">
    <property type="entry name" value="T6SS_HCP"/>
    <property type="match status" value="1"/>
</dbReference>
<feature type="non-terminal residue" evidence="1">
    <location>
        <position position="46"/>
    </location>
</feature>